<feature type="transmembrane region" description="Helical" evidence="10">
    <location>
        <begin position="154"/>
        <end position="170"/>
    </location>
</feature>
<organism evidence="11">
    <name type="scientific">metagenome</name>
    <dbReference type="NCBI Taxonomy" id="256318"/>
    <lineage>
        <taxon>unclassified sequences</taxon>
        <taxon>metagenomes</taxon>
    </lineage>
</organism>
<dbReference type="CDD" id="cd06579">
    <property type="entry name" value="TM_PBP1_transp_AraH_like"/>
    <property type="match status" value="1"/>
</dbReference>
<evidence type="ECO:0000256" key="1">
    <source>
        <dbReference type="ARBA" id="ARBA00004651"/>
    </source>
</evidence>
<keyword evidence="5" id="KW-0762">Sugar transport</keyword>
<accession>A0A2P2C417</accession>
<evidence type="ECO:0000256" key="4">
    <source>
        <dbReference type="ARBA" id="ARBA00022519"/>
    </source>
</evidence>
<dbReference type="PANTHER" id="PTHR32196">
    <property type="entry name" value="ABC TRANSPORTER PERMEASE PROTEIN YPHD-RELATED-RELATED"/>
    <property type="match status" value="1"/>
</dbReference>
<feature type="region of interest" description="Disordered" evidence="9">
    <location>
        <begin position="1"/>
        <end position="32"/>
    </location>
</feature>
<feature type="transmembrane region" description="Helical" evidence="10">
    <location>
        <begin position="43"/>
        <end position="64"/>
    </location>
</feature>
<keyword evidence="7 10" id="KW-1133">Transmembrane helix</keyword>
<dbReference type="EMBL" id="CZKA01000020">
    <property type="protein sequence ID" value="CUR55502.1"/>
    <property type="molecule type" value="Genomic_DNA"/>
</dbReference>
<dbReference type="AlphaFoldDB" id="A0A2P2C417"/>
<evidence type="ECO:0000256" key="5">
    <source>
        <dbReference type="ARBA" id="ARBA00022597"/>
    </source>
</evidence>
<keyword evidence="3" id="KW-1003">Cell membrane</keyword>
<evidence type="ECO:0000256" key="6">
    <source>
        <dbReference type="ARBA" id="ARBA00022692"/>
    </source>
</evidence>
<keyword evidence="4" id="KW-0997">Cell inner membrane</keyword>
<gene>
    <name evidence="11" type="ORF">NOCA2270137</name>
</gene>
<reference evidence="11" key="1">
    <citation type="submission" date="2015-08" db="EMBL/GenBank/DDBJ databases">
        <authorList>
            <person name="Babu N.S."/>
            <person name="Beckwith C.J."/>
            <person name="Beseler K.G."/>
            <person name="Brison A."/>
            <person name="Carone J.V."/>
            <person name="Caskin T.P."/>
            <person name="Diamond M."/>
            <person name="Durham M.E."/>
            <person name="Foxe J.M."/>
            <person name="Go M."/>
            <person name="Henderson B.A."/>
            <person name="Jones I.B."/>
            <person name="McGettigan J.A."/>
            <person name="Micheletti S.J."/>
            <person name="Nasrallah M.E."/>
            <person name="Ortiz D."/>
            <person name="Piller C.R."/>
            <person name="Privatt S.R."/>
            <person name="Schneider S.L."/>
            <person name="Sharp S."/>
            <person name="Smith T.C."/>
            <person name="Stanton J.D."/>
            <person name="Ullery H.E."/>
            <person name="Wilson R.J."/>
            <person name="Serrano M.G."/>
            <person name="Buck G."/>
            <person name="Lee V."/>
            <person name="Wang Y."/>
            <person name="Carvalho R."/>
            <person name="Voegtly L."/>
            <person name="Shi R."/>
            <person name="Duckworth R."/>
            <person name="Johnson A."/>
            <person name="Loviza R."/>
            <person name="Walstead R."/>
            <person name="Shah Z."/>
            <person name="Kiflezghi M."/>
            <person name="Wade K."/>
            <person name="Ball S.L."/>
            <person name="Bradley K.W."/>
            <person name="Asai D.J."/>
            <person name="Bowman C.A."/>
            <person name="Russell D.A."/>
            <person name="Pope W.H."/>
            <person name="Jacobs-Sera D."/>
            <person name="Hendrix R.W."/>
            <person name="Hatfull G.F."/>
        </authorList>
    </citation>
    <scope>NUCLEOTIDE SEQUENCE</scope>
</reference>
<comment type="subcellular location">
    <subcellularLocation>
        <location evidence="1">Cell membrane</location>
        <topology evidence="1">Multi-pass membrane protein</topology>
    </subcellularLocation>
</comment>
<dbReference type="PANTHER" id="PTHR32196:SF32">
    <property type="entry name" value="XYLOSE TRANSPORT SYSTEM PERMEASE PROTEIN XYLH"/>
    <property type="match status" value="1"/>
</dbReference>
<feature type="transmembrane region" description="Helical" evidence="10">
    <location>
        <begin position="124"/>
        <end position="148"/>
    </location>
</feature>
<dbReference type="GO" id="GO:0005886">
    <property type="term" value="C:plasma membrane"/>
    <property type="evidence" value="ECO:0007669"/>
    <property type="project" value="UniProtKB-SubCell"/>
</dbReference>
<feature type="compositionally biased region" description="Polar residues" evidence="9">
    <location>
        <begin position="1"/>
        <end position="22"/>
    </location>
</feature>
<evidence type="ECO:0000256" key="9">
    <source>
        <dbReference type="SAM" id="MobiDB-lite"/>
    </source>
</evidence>
<feature type="transmembrane region" description="Helical" evidence="10">
    <location>
        <begin position="206"/>
        <end position="229"/>
    </location>
</feature>
<feature type="transmembrane region" description="Helical" evidence="10">
    <location>
        <begin position="84"/>
        <end position="103"/>
    </location>
</feature>
<evidence type="ECO:0000313" key="11">
    <source>
        <dbReference type="EMBL" id="CUR55502.1"/>
    </source>
</evidence>
<evidence type="ECO:0000256" key="10">
    <source>
        <dbReference type="SAM" id="Phobius"/>
    </source>
</evidence>
<dbReference type="GO" id="GO:0022857">
    <property type="term" value="F:transmembrane transporter activity"/>
    <property type="evidence" value="ECO:0007669"/>
    <property type="project" value="InterPro"/>
</dbReference>
<keyword evidence="8 10" id="KW-0472">Membrane</keyword>
<name>A0A2P2C417_9ZZZZ</name>
<feature type="transmembrane region" description="Helical" evidence="10">
    <location>
        <begin position="339"/>
        <end position="359"/>
    </location>
</feature>
<evidence type="ECO:0000256" key="2">
    <source>
        <dbReference type="ARBA" id="ARBA00022448"/>
    </source>
</evidence>
<evidence type="ECO:0000256" key="8">
    <source>
        <dbReference type="ARBA" id="ARBA00023136"/>
    </source>
</evidence>
<evidence type="ECO:0000256" key="7">
    <source>
        <dbReference type="ARBA" id="ARBA00022989"/>
    </source>
</evidence>
<protein>
    <submittedName>
        <fullName evidence="11">Monosaccharide ABC transporter membrane protein, CUT2 family</fullName>
    </submittedName>
</protein>
<keyword evidence="2" id="KW-0813">Transport</keyword>
<keyword evidence="6 10" id="KW-0812">Transmembrane</keyword>
<dbReference type="InterPro" id="IPR001851">
    <property type="entry name" value="ABC_transp_permease"/>
</dbReference>
<dbReference type="Pfam" id="PF02653">
    <property type="entry name" value="BPD_transp_2"/>
    <property type="match status" value="1"/>
</dbReference>
<sequence length="367" mass="38131">MSTQPSTEQEVQDMSPSLSEESVSPDAKPSDERLGKRSLVRVMVARPGFGAVVGVVLVFAFFAVGSDLFASAAGASNWLDPSATIGLLAITVALLMVGGEFDLSTGVMIGSSSLLTGLLVTESGLSLPVALLISLAFAVGVGFFNGFLVARTQLPSFIVTLGTFFILQGLNQGVVKQITGTVRVDGLSDAQGYAFFQKYLGSTVNIGGVTLQSAVFWWVGFTIIGAVILSRTKYGNWIQSVGGDLVAARGMGVPVRKVKVALFIASSVMAWFVGTITALRLGSVTTNQGVGQELVFIVAAVVGGCLLTGGAGSVIGASAAALIFGMVQVGIPYRGWDSNYYYAFLGGVLLLSVLGNTFIRNTIGARR</sequence>
<feature type="transmembrane region" description="Helical" evidence="10">
    <location>
        <begin position="260"/>
        <end position="282"/>
    </location>
</feature>
<feature type="transmembrane region" description="Helical" evidence="10">
    <location>
        <begin position="294"/>
        <end position="327"/>
    </location>
</feature>
<proteinExistence type="predicted"/>
<evidence type="ECO:0000256" key="3">
    <source>
        <dbReference type="ARBA" id="ARBA00022475"/>
    </source>
</evidence>